<dbReference type="EMBL" id="LCHW01000001">
    <property type="protein sequence ID" value="KKT43644.1"/>
    <property type="molecule type" value="Genomic_DNA"/>
</dbReference>
<organism evidence="1 2">
    <name type="scientific">Candidatus Wolfebacteria bacterium GW2011_GWE2_44_13</name>
    <dbReference type="NCBI Taxonomy" id="1619017"/>
    <lineage>
        <taxon>Bacteria</taxon>
        <taxon>Candidatus Wolfeibacteriota</taxon>
    </lineage>
</organism>
<evidence type="ECO:0000313" key="2">
    <source>
        <dbReference type="Proteomes" id="UP000034051"/>
    </source>
</evidence>
<evidence type="ECO:0000313" key="1">
    <source>
        <dbReference type="EMBL" id="KKT43644.1"/>
    </source>
</evidence>
<gene>
    <name evidence="1" type="ORF">UW32_C0001G0236</name>
</gene>
<comment type="caution">
    <text evidence="1">The sequence shown here is derived from an EMBL/GenBank/DDBJ whole genome shotgun (WGS) entry which is preliminary data.</text>
</comment>
<name>A0A0G1K725_9BACT</name>
<proteinExistence type="predicted"/>
<dbReference type="AlphaFoldDB" id="A0A0G1K725"/>
<protein>
    <submittedName>
        <fullName evidence="1">Uncharacterized protein</fullName>
    </submittedName>
</protein>
<reference evidence="1 2" key="1">
    <citation type="journal article" date="2015" name="Nature">
        <title>rRNA introns, odd ribosomes, and small enigmatic genomes across a large radiation of phyla.</title>
        <authorList>
            <person name="Brown C.T."/>
            <person name="Hug L.A."/>
            <person name="Thomas B.C."/>
            <person name="Sharon I."/>
            <person name="Castelle C.J."/>
            <person name="Singh A."/>
            <person name="Wilkins M.J."/>
            <person name="Williams K.H."/>
            <person name="Banfield J.F."/>
        </authorList>
    </citation>
    <scope>NUCLEOTIDE SEQUENCE [LARGE SCALE GENOMIC DNA]</scope>
</reference>
<dbReference type="Proteomes" id="UP000034051">
    <property type="component" value="Unassembled WGS sequence"/>
</dbReference>
<sequence length="72" mass="8075">MRLSRIQGVGALARKMHSSASTEVMGTHNTVVGQCHVLHIRRIFVFATPHKIDPKAHHAMHLQQTVQMLAQQ</sequence>
<accession>A0A0G1K725</accession>